<proteinExistence type="predicted"/>
<feature type="domain" description="CBS" evidence="3">
    <location>
        <begin position="8"/>
        <end position="66"/>
    </location>
</feature>
<evidence type="ECO:0000259" key="3">
    <source>
        <dbReference type="PROSITE" id="PS51371"/>
    </source>
</evidence>
<dbReference type="RefSeq" id="WP_145788505.1">
    <property type="nucleotide sequence ID" value="NZ_BAAABR010000002.1"/>
</dbReference>
<gene>
    <name evidence="4" type="ORF">FB465_1386</name>
</gene>
<dbReference type="EMBL" id="VIVR01000001">
    <property type="protein sequence ID" value="TWE16404.1"/>
    <property type="molecule type" value="Genomic_DNA"/>
</dbReference>
<comment type="caution">
    <text evidence="4">The sequence shown here is derived from an EMBL/GenBank/DDBJ whole genome shotgun (WGS) entry which is preliminary data.</text>
</comment>
<dbReference type="PROSITE" id="PS51371">
    <property type="entry name" value="CBS"/>
    <property type="match status" value="2"/>
</dbReference>
<evidence type="ECO:0000256" key="2">
    <source>
        <dbReference type="PROSITE-ProRule" id="PRU00703"/>
    </source>
</evidence>
<dbReference type="PANTHER" id="PTHR43080">
    <property type="entry name" value="CBS DOMAIN-CONTAINING PROTEIN CBSX3, MITOCHONDRIAL"/>
    <property type="match status" value="1"/>
</dbReference>
<reference evidence="4 5" key="1">
    <citation type="submission" date="2019-06" db="EMBL/GenBank/DDBJ databases">
        <title>Sequencing the genomes of 1000 actinobacteria strains.</title>
        <authorList>
            <person name="Klenk H.-P."/>
        </authorList>
    </citation>
    <scope>NUCLEOTIDE SEQUENCE [LARGE SCALE GENOMIC DNA]</scope>
    <source>
        <strain evidence="4 5">DSM 41649</strain>
    </source>
</reference>
<keyword evidence="1 2" id="KW-0129">CBS domain</keyword>
<evidence type="ECO:0000313" key="5">
    <source>
        <dbReference type="Proteomes" id="UP000318416"/>
    </source>
</evidence>
<keyword evidence="5" id="KW-1185">Reference proteome</keyword>
<dbReference type="SMART" id="SM00116">
    <property type="entry name" value="CBS"/>
    <property type="match status" value="2"/>
</dbReference>
<dbReference type="InterPro" id="IPR051257">
    <property type="entry name" value="Diverse_CBS-Domain"/>
</dbReference>
<evidence type="ECO:0000313" key="4">
    <source>
        <dbReference type="EMBL" id="TWE16404.1"/>
    </source>
</evidence>
<name>A0A561ELA6_9ACTN</name>
<dbReference type="Gene3D" id="3.10.580.10">
    <property type="entry name" value="CBS-domain"/>
    <property type="match status" value="1"/>
</dbReference>
<dbReference type="CDD" id="cd04622">
    <property type="entry name" value="CBS_pair_HRP1_like"/>
    <property type="match status" value="1"/>
</dbReference>
<dbReference type="AlphaFoldDB" id="A0A561ELA6"/>
<dbReference type="Proteomes" id="UP000318416">
    <property type="component" value="Unassembled WGS sequence"/>
</dbReference>
<dbReference type="SUPFAM" id="SSF54631">
    <property type="entry name" value="CBS-domain pair"/>
    <property type="match status" value="1"/>
</dbReference>
<organism evidence="4 5">
    <name type="scientific">Kitasatospora atroaurantiaca</name>
    <dbReference type="NCBI Taxonomy" id="285545"/>
    <lineage>
        <taxon>Bacteria</taxon>
        <taxon>Bacillati</taxon>
        <taxon>Actinomycetota</taxon>
        <taxon>Actinomycetes</taxon>
        <taxon>Kitasatosporales</taxon>
        <taxon>Streptomycetaceae</taxon>
        <taxon>Kitasatospora</taxon>
    </lineage>
</organism>
<dbReference type="InterPro" id="IPR046342">
    <property type="entry name" value="CBS_dom_sf"/>
</dbReference>
<dbReference type="Pfam" id="PF00571">
    <property type="entry name" value="CBS"/>
    <property type="match status" value="2"/>
</dbReference>
<dbReference type="InterPro" id="IPR000644">
    <property type="entry name" value="CBS_dom"/>
</dbReference>
<accession>A0A561ELA6</accession>
<dbReference type="PANTHER" id="PTHR43080:SF2">
    <property type="entry name" value="CBS DOMAIN-CONTAINING PROTEIN"/>
    <property type="match status" value="1"/>
</dbReference>
<feature type="domain" description="CBS" evidence="3">
    <location>
        <begin position="67"/>
        <end position="129"/>
    </location>
</feature>
<sequence>MFKASDIMHAGAKCIGQDQTLMEAAKMMADMNVGALPICGNDQLLKGIVTDRDIVTKCIAKGKDPSMMKAMDLGGHLHCVRADDDMDTVLKKMEEHQIRRMPVIDSEKKLVGMISEADLAMGHREGSRVTDQQILEFMDSVYMMR</sequence>
<dbReference type="OrthoDB" id="9789996at2"/>
<evidence type="ECO:0000256" key="1">
    <source>
        <dbReference type="ARBA" id="ARBA00023122"/>
    </source>
</evidence>
<protein>
    <submittedName>
        <fullName evidence="4">CBS domain-containing protein</fullName>
    </submittedName>
</protein>